<keyword evidence="5" id="KW-0808">Transferase</keyword>
<dbReference type="Pfam" id="PF00275">
    <property type="entry name" value="EPSP_synthase"/>
    <property type="match status" value="1"/>
</dbReference>
<evidence type="ECO:0000259" key="16">
    <source>
        <dbReference type="Pfam" id="PF00275"/>
    </source>
</evidence>
<comment type="similarity">
    <text evidence="10">Belongs to the EPSP synthase family. MurA subfamily.</text>
</comment>
<dbReference type="PANTHER" id="PTHR43783:SF1">
    <property type="entry name" value="UDP-N-ACETYLGLUCOSAMINE 1-CARBOXYVINYLTRANSFERASE"/>
    <property type="match status" value="1"/>
</dbReference>
<keyword evidence="7" id="KW-0573">Peptidoglycan synthesis</keyword>
<evidence type="ECO:0000256" key="15">
    <source>
        <dbReference type="ARBA" id="ARBA00047527"/>
    </source>
</evidence>
<keyword evidence="8" id="KW-0131">Cell cycle</keyword>
<protein>
    <recommendedName>
        <fullName evidence="12">UDP-N-acetylglucosamine 1-carboxyvinyltransferase</fullName>
        <ecNumber evidence="11">2.5.1.7</ecNumber>
    </recommendedName>
    <alternativeName>
        <fullName evidence="13">Enoylpyruvate transferase</fullName>
    </alternativeName>
    <alternativeName>
        <fullName evidence="14">UDP-N-acetylglucosamine enolpyruvyl transferase</fullName>
    </alternativeName>
</protein>
<evidence type="ECO:0000313" key="17">
    <source>
        <dbReference type="EMBL" id="SVE47770.1"/>
    </source>
</evidence>
<evidence type="ECO:0000256" key="3">
    <source>
        <dbReference type="ARBA" id="ARBA00022490"/>
    </source>
</evidence>
<evidence type="ECO:0000256" key="12">
    <source>
        <dbReference type="ARBA" id="ARBA00039754"/>
    </source>
</evidence>
<dbReference type="EMBL" id="UINC01220033">
    <property type="protein sequence ID" value="SVE47770.1"/>
    <property type="molecule type" value="Genomic_DNA"/>
</dbReference>
<evidence type="ECO:0000256" key="10">
    <source>
        <dbReference type="ARBA" id="ARBA00038367"/>
    </source>
</evidence>
<reference evidence="17" key="1">
    <citation type="submission" date="2018-05" db="EMBL/GenBank/DDBJ databases">
        <authorList>
            <person name="Lanie J.A."/>
            <person name="Ng W.-L."/>
            <person name="Kazmierczak K.M."/>
            <person name="Andrzejewski T.M."/>
            <person name="Davidsen T.M."/>
            <person name="Wayne K.J."/>
            <person name="Tettelin H."/>
            <person name="Glass J.I."/>
            <person name="Rusch D."/>
            <person name="Podicherti R."/>
            <person name="Tsui H.-C.T."/>
            <person name="Winkler M.E."/>
        </authorList>
    </citation>
    <scope>NUCLEOTIDE SEQUENCE</scope>
</reference>
<evidence type="ECO:0000256" key="2">
    <source>
        <dbReference type="ARBA" id="ARBA00004752"/>
    </source>
</evidence>
<dbReference type="EC" id="2.5.1.7" evidence="11"/>
<feature type="non-terminal residue" evidence="17">
    <location>
        <position position="147"/>
    </location>
</feature>
<dbReference type="InterPro" id="IPR050068">
    <property type="entry name" value="MurA_subfamily"/>
</dbReference>
<dbReference type="Gene3D" id="3.65.10.10">
    <property type="entry name" value="Enolpyruvate transferase domain"/>
    <property type="match status" value="2"/>
</dbReference>
<evidence type="ECO:0000256" key="14">
    <source>
        <dbReference type="ARBA" id="ARBA00042842"/>
    </source>
</evidence>
<evidence type="ECO:0000256" key="1">
    <source>
        <dbReference type="ARBA" id="ARBA00004496"/>
    </source>
</evidence>
<dbReference type="GO" id="GO:0051301">
    <property type="term" value="P:cell division"/>
    <property type="evidence" value="ECO:0007669"/>
    <property type="project" value="UniProtKB-KW"/>
</dbReference>
<evidence type="ECO:0000256" key="6">
    <source>
        <dbReference type="ARBA" id="ARBA00022960"/>
    </source>
</evidence>
<dbReference type="GO" id="GO:0008360">
    <property type="term" value="P:regulation of cell shape"/>
    <property type="evidence" value="ECO:0007669"/>
    <property type="project" value="UniProtKB-KW"/>
</dbReference>
<feature type="domain" description="Enolpyruvate transferase" evidence="16">
    <location>
        <begin position="7"/>
        <end position="143"/>
    </location>
</feature>
<comment type="subcellular location">
    <subcellularLocation>
        <location evidence="1">Cytoplasm</location>
    </subcellularLocation>
</comment>
<evidence type="ECO:0000256" key="7">
    <source>
        <dbReference type="ARBA" id="ARBA00022984"/>
    </source>
</evidence>
<keyword evidence="9" id="KW-0961">Cell wall biogenesis/degradation</keyword>
<name>A0A383DU59_9ZZZZ</name>
<evidence type="ECO:0000256" key="8">
    <source>
        <dbReference type="ARBA" id="ARBA00023306"/>
    </source>
</evidence>
<dbReference type="InterPro" id="IPR036968">
    <property type="entry name" value="Enolpyruvate_Tfrase_sf"/>
</dbReference>
<dbReference type="AlphaFoldDB" id="A0A383DU59"/>
<keyword evidence="6" id="KW-0133">Cell shape</keyword>
<keyword evidence="3" id="KW-0963">Cytoplasm</keyword>
<dbReference type="InterPro" id="IPR013792">
    <property type="entry name" value="RNA3'P_cycl/enolpyr_Trfase_a/b"/>
</dbReference>
<evidence type="ECO:0000256" key="11">
    <source>
        <dbReference type="ARBA" id="ARBA00039108"/>
    </source>
</evidence>
<evidence type="ECO:0000256" key="9">
    <source>
        <dbReference type="ARBA" id="ARBA00023316"/>
    </source>
</evidence>
<sequence length="147" mass="15918">MDKIIIKGKADLYGSINISGSKNAALPILVSSLLSKQNLNLSNIPNLQDINSMIILLESFGVSILKDKTRITINSKNLINNIADYDLVRKMRASILVLGPLLTRFKEVKISLPGGCAIGNRPIDIHLEGLSKLGVSFEIDSGFVKGT</sequence>
<keyword evidence="4" id="KW-0132">Cell division</keyword>
<dbReference type="GO" id="GO:0071555">
    <property type="term" value="P:cell wall organization"/>
    <property type="evidence" value="ECO:0007669"/>
    <property type="project" value="UniProtKB-KW"/>
</dbReference>
<dbReference type="GO" id="GO:0005737">
    <property type="term" value="C:cytoplasm"/>
    <property type="evidence" value="ECO:0007669"/>
    <property type="project" value="UniProtKB-SubCell"/>
</dbReference>
<dbReference type="GO" id="GO:0009252">
    <property type="term" value="P:peptidoglycan biosynthetic process"/>
    <property type="evidence" value="ECO:0007669"/>
    <property type="project" value="UniProtKB-KW"/>
</dbReference>
<proteinExistence type="inferred from homology"/>
<evidence type="ECO:0000256" key="5">
    <source>
        <dbReference type="ARBA" id="ARBA00022679"/>
    </source>
</evidence>
<gene>
    <name evidence="17" type="ORF">METZ01_LOCUS500624</name>
</gene>
<dbReference type="SUPFAM" id="SSF55205">
    <property type="entry name" value="EPT/RTPC-like"/>
    <property type="match status" value="1"/>
</dbReference>
<evidence type="ECO:0000256" key="4">
    <source>
        <dbReference type="ARBA" id="ARBA00022618"/>
    </source>
</evidence>
<comment type="catalytic activity">
    <reaction evidence="15">
        <text>phosphoenolpyruvate + UDP-N-acetyl-alpha-D-glucosamine = UDP-N-acetyl-3-O-(1-carboxyvinyl)-alpha-D-glucosamine + phosphate</text>
        <dbReference type="Rhea" id="RHEA:18681"/>
        <dbReference type="ChEBI" id="CHEBI:43474"/>
        <dbReference type="ChEBI" id="CHEBI:57705"/>
        <dbReference type="ChEBI" id="CHEBI:58702"/>
        <dbReference type="ChEBI" id="CHEBI:68483"/>
        <dbReference type="EC" id="2.5.1.7"/>
    </reaction>
</comment>
<evidence type="ECO:0000256" key="13">
    <source>
        <dbReference type="ARBA" id="ARBA00042443"/>
    </source>
</evidence>
<dbReference type="InterPro" id="IPR001986">
    <property type="entry name" value="Enolpyruvate_Tfrase_dom"/>
</dbReference>
<comment type="pathway">
    <text evidence="2">Cell wall biogenesis; peptidoglycan biosynthesis.</text>
</comment>
<dbReference type="GO" id="GO:0008760">
    <property type="term" value="F:UDP-N-acetylglucosamine 1-carboxyvinyltransferase activity"/>
    <property type="evidence" value="ECO:0007669"/>
    <property type="project" value="UniProtKB-EC"/>
</dbReference>
<accession>A0A383DU59</accession>
<dbReference type="PANTHER" id="PTHR43783">
    <property type="entry name" value="UDP-N-ACETYLGLUCOSAMINE 1-CARBOXYVINYLTRANSFERASE"/>
    <property type="match status" value="1"/>
</dbReference>
<organism evidence="17">
    <name type="scientific">marine metagenome</name>
    <dbReference type="NCBI Taxonomy" id="408172"/>
    <lineage>
        <taxon>unclassified sequences</taxon>
        <taxon>metagenomes</taxon>
        <taxon>ecological metagenomes</taxon>
    </lineage>
</organism>